<sequence length="135" mass="15578">MLRTYYRIWIDAIVIQKKSKSESGSWKLLTIIPISVLQGLNLLTLLFIIRWISNGSTPIVLSLNISGFRAINTFLGGALIFFVFFVILNYLLIFNNNRYQNLLRIYTDSKGRLYRNYALITVGIIVVPMLLKLVF</sequence>
<feature type="transmembrane region" description="Helical" evidence="1">
    <location>
        <begin position="113"/>
        <end position="131"/>
    </location>
</feature>
<feature type="transmembrane region" description="Helical" evidence="1">
    <location>
        <begin position="73"/>
        <end position="92"/>
    </location>
</feature>
<gene>
    <name evidence="2" type="ORF">SAMN05216464_112141</name>
</gene>
<reference evidence="2 3" key="1">
    <citation type="submission" date="2016-10" db="EMBL/GenBank/DDBJ databases">
        <authorList>
            <person name="de Groot N.N."/>
        </authorList>
    </citation>
    <scope>NUCLEOTIDE SEQUENCE [LARGE SCALE GENOMIC DNA]</scope>
    <source>
        <strain evidence="2 3">47C3B</strain>
    </source>
</reference>
<keyword evidence="1" id="KW-1133">Transmembrane helix</keyword>
<evidence type="ECO:0000256" key="1">
    <source>
        <dbReference type="SAM" id="Phobius"/>
    </source>
</evidence>
<dbReference type="STRING" id="1391627.SAMN05216464_112141"/>
<evidence type="ECO:0000313" key="2">
    <source>
        <dbReference type="EMBL" id="SDF07362.1"/>
    </source>
</evidence>
<dbReference type="Proteomes" id="UP000199072">
    <property type="component" value="Unassembled WGS sequence"/>
</dbReference>
<proteinExistence type="predicted"/>
<accession>A0A1G7I3Q4</accession>
<organism evidence="2 3">
    <name type="scientific">Mucilaginibacter pineti</name>
    <dbReference type="NCBI Taxonomy" id="1391627"/>
    <lineage>
        <taxon>Bacteria</taxon>
        <taxon>Pseudomonadati</taxon>
        <taxon>Bacteroidota</taxon>
        <taxon>Sphingobacteriia</taxon>
        <taxon>Sphingobacteriales</taxon>
        <taxon>Sphingobacteriaceae</taxon>
        <taxon>Mucilaginibacter</taxon>
    </lineage>
</organism>
<name>A0A1G7I3Q4_9SPHI</name>
<protein>
    <submittedName>
        <fullName evidence="2">Uncharacterized protein</fullName>
    </submittedName>
</protein>
<keyword evidence="1" id="KW-0812">Transmembrane</keyword>
<keyword evidence="3" id="KW-1185">Reference proteome</keyword>
<dbReference type="RefSeq" id="WP_091152956.1">
    <property type="nucleotide sequence ID" value="NZ_FNAI01000012.1"/>
</dbReference>
<keyword evidence="1" id="KW-0472">Membrane</keyword>
<dbReference type="EMBL" id="FNAI01000012">
    <property type="protein sequence ID" value="SDF07362.1"/>
    <property type="molecule type" value="Genomic_DNA"/>
</dbReference>
<dbReference type="AlphaFoldDB" id="A0A1G7I3Q4"/>
<feature type="transmembrane region" description="Helical" evidence="1">
    <location>
        <begin position="28"/>
        <end position="53"/>
    </location>
</feature>
<dbReference type="OrthoDB" id="798301at2"/>
<evidence type="ECO:0000313" key="3">
    <source>
        <dbReference type="Proteomes" id="UP000199072"/>
    </source>
</evidence>